<evidence type="ECO:0000313" key="12">
    <source>
        <dbReference type="EMBL" id="OGC39274.1"/>
    </source>
</evidence>
<comment type="catalytic activity">
    <reaction evidence="1">
        <text>ATP + protein L-histidine = ADP + protein N-phospho-L-histidine.</text>
        <dbReference type="EC" id="2.7.13.3"/>
    </reaction>
</comment>
<reference evidence="12 13" key="1">
    <citation type="journal article" date="2016" name="Nat. Commun.">
        <title>Thousands of microbial genomes shed light on interconnected biogeochemical processes in an aquifer system.</title>
        <authorList>
            <person name="Anantharaman K."/>
            <person name="Brown C.T."/>
            <person name="Hug L.A."/>
            <person name="Sharon I."/>
            <person name="Castelle C.J."/>
            <person name="Probst A.J."/>
            <person name="Thomas B.C."/>
            <person name="Singh A."/>
            <person name="Wilkins M.J."/>
            <person name="Karaoz U."/>
            <person name="Brodie E.L."/>
            <person name="Williams K.H."/>
            <person name="Hubbard S.S."/>
            <person name="Banfield J.F."/>
        </authorList>
    </citation>
    <scope>NUCLEOTIDE SEQUENCE [LARGE SCALE GENOMIC DNA]</scope>
</reference>
<dbReference type="InterPro" id="IPR035965">
    <property type="entry name" value="PAS-like_dom_sf"/>
</dbReference>
<evidence type="ECO:0000259" key="10">
    <source>
        <dbReference type="PROSITE" id="PS50112"/>
    </source>
</evidence>
<dbReference type="Pfam" id="PF02518">
    <property type="entry name" value="HATPase_c"/>
    <property type="match status" value="1"/>
</dbReference>
<evidence type="ECO:0000256" key="2">
    <source>
        <dbReference type="ARBA" id="ARBA00012438"/>
    </source>
</evidence>
<dbReference type="FunFam" id="3.30.565.10:FF:000006">
    <property type="entry name" value="Sensor histidine kinase WalK"/>
    <property type="match status" value="1"/>
</dbReference>
<dbReference type="GO" id="GO:0005886">
    <property type="term" value="C:plasma membrane"/>
    <property type="evidence" value="ECO:0007669"/>
    <property type="project" value="TreeGrafter"/>
</dbReference>
<dbReference type="InterPro" id="IPR003594">
    <property type="entry name" value="HATPase_dom"/>
</dbReference>
<accession>A0A1F4U2U1</accession>
<dbReference type="Gene3D" id="3.30.565.10">
    <property type="entry name" value="Histidine kinase-like ATPase, C-terminal domain"/>
    <property type="match status" value="1"/>
</dbReference>
<dbReference type="Pfam" id="PF00512">
    <property type="entry name" value="HisKA"/>
    <property type="match status" value="1"/>
</dbReference>
<feature type="domain" description="PAC" evidence="11">
    <location>
        <begin position="277"/>
        <end position="330"/>
    </location>
</feature>
<dbReference type="InterPro" id="IPR000700">
    <property type="entry name" value="PAS-assoc_C"/>
</dbReference>
<dbReference type="GO" id="GO:0000155">
    <property type="term" value="F:phosphorelay sensor kinase activity"/>
    <property type="evidence" value="ECO:0007669"/>
    <property type="project" value="InterPro"/>
</dbReference>
<dbReference type="InterPro" id="IPR036890">
    <property type="entry name" value="HATPase_C_sf"/>
</dbReference>
<proteinExistence type="predicted"/>
<evidence type="ECO:0000256" key="8">
    <source>
        <dbReference type="SAM" id="Phobius"/>
    </source>
</evidence>
<keyword evidence="8" id="KW-1133">Transmembrane helix</keyword>
<dbReference type="SUPFAM" id="SSF47384">
    <property type="entry name" value="Homodimeric domain of signal transducing histidine kinase"/>
    <property type="match status" value="1"/>
</dbReference>
<dbReference type="FunFam" id="1.10.287.130:FF:000001">
    <property type="entry name" value="Two-component sensor histidine kinase"/>
    <property type="match status" value="1"/>
</dbReference>
<dbReference type="Pfam" id="PF13188">
    <property type="entry name" value="PAS_8"/>
    <property type="match status" value="1"/>
</dbReference>
<dbReference type="AlphaFoldDB" id="A0A1F4U2U1"/>
<dbReference type="CDD" id="cd00130">
    <property type="entry name" value="PAS"/>
    <property type="match status" value="1"/>
</dbReference>
<evidence type="ECO:0000256" key="5">
    <source>
        <dbReference type="ARBA" id="ARBA00022777"/>
    </source>
</evidence>
<organism evidence="12 13">
    <name type="scientific">candidate division WOR-1 bacterium RIFOXYC2_FULL_46_14</name>
    <dbReference type="NCBI Taxonomy" id="1802587"/>
    <lineage>
        <taxon>Bacteria</taxon>
        <taxon>Bacillati</taxon>
        <taxon>Saganbacteria</taxon>
    </lineage>
</organism>
<evidence type="ECO:0000256" key="4">
    <source>
        <dbReference type="ARBA" id="ARBA00022679"/>
    </source>
</evidence>
<gene>
    <name evidence="12" type="ORF">A2438_07090</name>
</gene>
<evidence type="ECO:0000259" key="11">
    <source>
        <dbReference type="PROSITE" id="PS50113"/>
    </source>
</evidence>
<dbReference type="Proteomes" id="UP000179242">
    <property type="component" value="Unassembled WGS sequence"/>
</dbReference>
<keyword evidence="5" id="KW-0418">Kinase</keyword>
<dbReference type="CDD" id="cd00082">
    <property type="entry name" value="HisKA"/>
    <property type="match status" value="1"/>
</dbReference>
<dbReference type="PANTHER" id="PTHR43047:SF72">
    <property type="entry name" value="OSMOSENSING HISTIDINE PROTEIN KINASE SLN1"/>
    <property type="match status" value="1"/>
</dbReference>
<name>A0A1F4U2U1_UNCSA</name>
<evidence type="ECO:0000256" key="1">
    <source>
        <dbReference type="ARBA" id="ARBA00000085"/>
    </source>
</evidence>
<evidence type="ECO:0000256" key="6">
    <source>
        <dbReference type="ARBA" id="ARBA00023012"/>
    </source>
</evidence>
<evidence type="ECO:0000256" key="7">
    <source>
        <dbReference type="ARBA" id="ARBA00023136"/>
    </source>
</evidence>
<dbReference type="SMART" id="SM00091">
    <property type="entry name" value="PAS"/>
    <property type="match status" value="2"/>
</dbReference>
<dbReference type="Gene3D" id="3.30.450.20">
    <property type="entry name" value="PAS domain"/>
    <property type="match status" value="2"/>
</dbReference>
<dbReference type="PANTHER" id="PTHR43047">
    <property type="entry name" value="TWO-COMPONENT HISTIDINE PROTEIN KINASE"/>
    <property type="match status" value="1"/>
</dbReference>
<evidence type="ECO:0000259" key="9">
    <source>
        <dbReference type="PROSITE" id="PS50109"/>
    </source>
</evidence>
<feature type="transmembrane region" description="Helical" evidence="8">
    <location>
        <begin position="43"/>
        <end position="64"/>
    </location>
</feature>
<dbReference type="PROSITE" id="PS50113">
    <property type="entry name" value="PAC"/>
    <property type="match status" value="1"/>
</dbReference>
<sequence length="565" mass="63396">MLFDRGFAGIITRRLFPMALLLPLFLGWLKLTGEQFFHYSNAFGVSLVAASNIFFYSFLLFLGARSVKKAENKRKLVEEKFRTLFQSSSDAIMILSPPDWKFLECNPATLKLFNIKDNVQFSSLGPWDLSPKFQPDAQLSSVKAKKMIELAMKDGSSSFEWRHKKFNGEEFSATVLLTKMVIGGEAVLQGIVRDVTELHKEKERVAALAKEWAQTFDAMSDGVSIHAVDHTILNANAALCKMLGKKKEEIIGQKCYVIFHDTDCPIGSCPMERAIISKKDEQLEVFEPKLNGWLLISTSPIFDGKGELEKLVHVVRDITERKKTEKELEEKNKKLLELDKLKSDFIATVSHELRTPLTIIKEGIMQVLDELYGKIGTDQKKVLDISKNNIDRLTRIINDLLDISKIEANRVDIHPKEFPICEIGHKVIEASKIKADAEGIRMVADCSAGENVLVYADPDRLEQIFINLITNSLKFTPKGGQITLKLEEEPDFVRISVSDTGKGIAGEDIPKLFSRFQQLDRSKGGTGLGLAIAKNLVELQGGKIWVESELGKGTTFTFTVPKVKK</sequence>
<dbReference type="SUPFAM" id="SSF55874">
    <property type="entry name" value="ATPase domain of HSP90 chaperone/DNA topoisomerase II/histidine kinase"/>
    <property type="match status" value="1"/>
</dbReference>
<dbReference type="SMART" id="SM00387">
    <property type="entry name" value="HATPase_c"/>
    <property type="match status" value="1"/>
</dbReference>
<dbReference type="PROSITE" id="PS50112">
    <property type="entry name" value="PAS"/>
    <property type="match status" value="1"/>
</dbReference>
<keyword evidence="7 8" id="KW-0472">Membrane</keyword>
<dbReference type="InterPro" id="IPR003661">
    <property type="entry name" value="HisK_dim/P_dom"/>
</dbReference>
<evidence type="ECO:0000313" key="13">
    <source>
        <dbReference type="Proteomes" id="UP000179242"/>
    </source>
</evidence>
<dbReference type="SMART" id="SM00086">
    <property type="entry name" value="PAC"/>
    <property type="match status" value="2"/>
</dbReference>
<dbReference type="EMBL" id="MEUJ01000011">
    <property type="protein sequence ID" value="OGC39274.1"/>
    <property type="molecule type" value="Genomic_DNA"/>
</dbReference>
<keyword evidence="6" id="KW-0902">Two-component regulatory system</keyword>
<evidence type="ECO:0000256" key="3">
    <source>
        <dbReference type="ARBA" id="ARBA00022553"/>
    </source>
</evidence>
<dbReference type="GO" id="GO:0009927">
    <property type="term" value="F:histidine phosphotransfer kinase activity"/>
    <property type="evidence" value="ECO:0007669"/>
    <property type="project" value="TreeGrafter"/>
</dbReference>
<protein>
    <recommendedName>
        <fullName evidence="2">histidine kinase</fullName>
        <ecNumber evidence="2">2.7.13.3</ecNumber>
    </recommendedName>
</protein>
<dbReference type="InterPro" id="IPR005467">
    <property type="entry name" value="His_kinase_dom"/>
</dbReference>
<comment type="caution">
    <text evidence="12">The sequence shown here is derived from an EMBL/GenBank/DDBJ whole genome shotgun (WGS) entry which is preliminary data.</text>
</comment>
<dbReference type="InterPro" id="IPR036097">
    <property type="entry name" value="HisK_dim/P_sf"/>
</dbReference>
<dbReference type="InterPro" id="IPR000014">
    <property type="entry name" value="PAS"/>
</dbReference>
<dbReference type="PRINTS" id="PR00344">
    <property type="entry name" value="BCTRLSENSOR"/>
</dbReference>
<feature type="domain" description="Histidine kinase" evidence="9">
    <location>
        <begin position="348"/>
        <end position="564"/>
    </location>
</feature>
<dbReference type="InterPro" id="IPR004358">
    <property type="entry name" value="Sig_transdc_His_kin-like_C"/>
</dbReference>
<dbReference type="SMART" id="SM00388">
    <property type="entry name" value="HisKA"/>
    <property type="match status" value="1"/>
</dbReference>
<keyword evidence="3" id="KW-0597">Phosphoprotein</keyword>
<dbReference type="NCBIfam" id="TIGR00229">
    <property type="entry name" value="sensory_box"/>
    <property type="match status" value="1"/>
</dbReference>
<keyword evidence="8" id="KW-0812">Transmembrane</keyword>
<dbReference type="Pfam" id="PF13426">
    <property type="entry name" value="PAS_9"/>
    <property type="match status" value="1"/>
</dbReference>
<dbReference type="InterPro" id="IPR001610">
    <property type="entry name" value="PAC"/>
</dbReference>
<dbReference type="PROSITE" id="PS50109">
    <property type="entry name" value="HIS_KIN"/>
    <property type="match status" value="1"/>
</dbReference>
<dbReference type="CDD" id="cd16922">
    <property type="entry name" value="HATPase_EvgS-ArcB-TorS-like"/>
    <property type="match status" value="1"/>
</dbReference>
<dbReference type="Gene3D" id="1.10.287.130">
    <property type="match status" value="1"/>
</dbReference>
<feature type="domain" description="PAS" evidence="10">
    <location>
        <begin position="208"/>
        <end position="263"/>
    </location>
</feature>
<keyword evidence="4" id="KW-0808">Transferase</keyword>
<dbReference type="EC" id="2.7.13.3" evidence="2"/>
<dbReference type="SUPFAM" id="SSF55785">
    <property type="entry name" value="PYP-like sensor domain (PAS domain)"/>
    <property type="match status" value="2"/>
</dbReference>